<dbReference type="InterPro" id="IPR030393">
    <property type="entry name" value="G_ENGB_dom"/>
</dbReference>
<reference evidence="6 7" key="1">
    <citation type="submission" date="2023-08" db="EMBL/GenBank/DDBJ databases">
        <title>Black Yeasts Isolated from many extreme environments.</title>
        <authorList>
            <person name="Coleine C."/>
            <person name="Stajich J.E."/>
            <person name="Selbmann L."/>
        </authorList>
    </citation>
    <scope>NUCLEOTIDE SEQUENCE [LARGE SCALE GENOMIC DNA]</scope>
    <source>
        <strain evidence="6 7">CCFEE 5386</strain>
    </source>
</reference>
<evidence type="ECO:0000256" key="4">
    <source>
        <dbReference type="ARBA" id="ARBA00023134"/>
    </source>
</evidence>
<dbReference type="CDD" id="cd01876">
    <property type="entry name" value="YihA_EngB"/>
    <property type="match status" value="1"/>
</dbReference>
<keyword evidence="2" id="KW-0547">Nucleotide-binding</keyword>
<sequence length="440" mass="48626">MDILRLPTALRSSLLRQPAFRRLLHTATYASPHNDISLPALPAAPALLTLSSSTLNSYQVGLAPTSTHLRFANAYFTAAPPEYLFTAPYFRSFPPSSHPEVAFLGRSNVGKSSLLNALFGRPNMKDAHVSKRPGRTRTMNGFGVSGGLALGAAPKEAQREAVWRRFPRGGCVVVDMPGYGGGSREVWGKEAMKYLESRKQLRRTFVLVDAEHGLKRTDVEFLTYLRRRGIAHQIILSKADKLLYPAARPPGPLKLNNGLLKIRDLCGSIRSTLNEEAGGRDAMVDILCCSAEKGLDERNRHRRLGIDEVRWAVLTACGLECDEHGYRKKGLSQDIKILEEEEGVRTTSGTVTAAIKANLANFKSKFAASSATAQESQASDVREIPRTNTRRSFRLLARAVQYCLRKVMQASLTSLRWPYLSTTTNLIISTASVDRWFPPS</sequence>
<dbReference type="InterPro" id="IPR006073">
    <property type="entry name" value="GTP-bd"/>
</dbReference>
<dbReference type="EMBL" id="JAVRRR010000165">
    <property type="protein sequence ID" value="KAK5145241.1"/>
    <property type="molecule type" value="Genomic_DNA"/>
</dbReference>
<keyword evidence="1" id="KW-0479">Metal-binding</keyword>
<organism evidence="6 7">
    <name type="scientific">Rachicladosporium monterosium</name>
    <dbReference type="NCBI Taxonomy" id="1507873"/>
    <lineage>
        <taxon>Eukaryota</taxon>
        <taxon>Fungi</taxon>
        <taxon>Dikarya</taxon>
        <taxon>Ascomycota</taxon>
        <taxon>Pezizomycotina</taxon>
        <taxon>Dothideomycetes</taxon>
        <taxon>Dothideomycetidae</taxon>
        <taxon>Cladosporiales</taxon>
        <taxon>Cladosporiaceae</taxon>
        <taxon>Rachicladosporium</taxon>
    </lineage>
</organism>
<keyword evidence="3" id="KW-0460">Magnesium</keyword>
<evidence type="ECO:0000313" key="6">
    <source>
        <dbReference type="EMBL" id="KAK5145241.1"/>
    </source>
</evidence>
<dbReference type="PROSITE" id="PS51706">
    <property type="entry name" value="G_ENGB"/>
    <property type="match status" value="1"/>
</dbReference>
<dbReference type="Proteomes" id="UP001308179">
    <property type="component" value="Unassembled WGS sequence"/>
</dbReference>
<dbReference type="InterPro" id="IPR052279">
    <property type="entry name" value="EngB_GTPase"/>
</dbReference>
<dbReference type="SUPFAM" id="SSF52540">
    <property type="entry name" value="P-loop containing nucleoside triphosphate hydrolases"/>
    <property type="match status" value="1"/>
</dbReference>
<dbReference type="Pfam" id="PF01926">
    <property type="entry name" value="MMR_HSR1"/>
    <property type="match status" value="1"/>
</dbReference>
<feature type="domain" description="EngB-type G" evidence="5">
    <location>
        <begin position="97"/>
        <end position="293"/>
    </location>
</feature>
<dbReference type="PANTHER" id="PTHR46498">
    <property type="entry name" value="GTP-BINDING PROTEIN 8"/>
    <property type="match status" value="1"/>
</dbReference>
<keyword evidence="4" id="KW-0342">GTP-binding</keyword>
<evidence type="ECO:0000256" key="1">
    <source>
        <dbReference type="ARBA" id="ARBA00022723"/>
    </source>
</evidence>
<evidence type="ECO:0000256" key="3">
    <source>
        <dbReference type="ARBA" id="ARBA00022842"/>
    </source>
</evidence>
<dbReference type="PANTHER" id="PTHR46498:SF1">
    <property type="entry name" value="GTP-BINDING PROTEIN 8"/>
    <property type="match status" value="1"/>
</dbReference>
<proteinExistence type="predicted"/>
<comment type="caution">
    <text evidence="6">The sequence shown here is derived from an EMBL/GenBank/DDBJ whole genome shotgun (WGS) entry which is preliminary data.</text>
</comment>
<evidence type="ECO:0000259" key="5">
    <source>
        <dbReference type="PROSITE" id="PS51706"/>
    </source>
</evidence>
<name>A0ABR0L9Y0_9PEZI</name>
<evidence type="ECO:0000313" key="7">
    <source>
        <dbReference type="Proteomes" id="UP001308179"/>
    </source>
</evidence>
<protein>
    <recommendedName>
        <fullName evidence="5">EngB-type G domain-containing protein</fullName>
    </recommendedName>
</protein>
<accession>A0ABR0L9Y0</accession>
<gene>
    <name evidence="6" type="ORF">LTR32_002974</name>
</gene>
<keyword evidence="7" id="KW-1185">Reference proteome</keyword>
<evidence type="ECO:0000256" key="2">
    <source>
        <dbReference type="ARBA" id="ARBA00022741"/>
    </source>
</evidence>
<dbReference type="Gene3D" id="3.40.50.300">
    <property type="entry name" value="P-loop containing nucleotide triphosphate hydrolases"/>
    <property type="match status" value="1"/>
</dbReference>
<dbReference type="InterPro" id="IPR027417">
    <property type="entry name" value="P-loop_NTPase"/>
</dbReference>